<feature type="compositionally biased region" description="Basic residues" evidence="1">
    <location>
        <begin position="129"/>
        <end position="142"/>
    </location>
</feature>
<dbReference type="EMBL" id="AACS02000003">
    <property type="protein sequence ID" value="EFI28083.1"/>
    <property type="molecule type" value="Genomic_DNA"/>
</dbReference>
<dbReference type="InParanoid" id="D6RLJ1"/>
<feature type="compositionally biased region" description="Acidic residues" evidence="1">
    <location>
        <begin position="92"/>
        <end position="110"/>
    </location>
</feature>
<dbReference type="HOGENOM" id="CLU_354875_0_0_1"/>
<proteinExistence type="predicted"/>
<dbReference type="OMA" id="PRTIDIC"/>
<feature type="compositionally biased region" description="Basic and acidic residues" evidence="1">
    <location>
        <begin position="29"/>
        <end position="53"/>
    </location>
</feature>
<reference evidence="2 3" key="1">
    <citation type="journal article" date="2010" name="Proc. Natl. Acad. Sci. U.S.A.">
        <title>Insights into evolution of multicellular fungi from the assembled chromosomes of the mushroom Coprinopsis cinerea (Coprinus cinereus).</title>
        <authorList>
            <person name="Stajich J.E."/>
            <person name="Wilke S.K."/>
            <person name="Ahren D."/>
            <person name="Au C.H."/>
            <person name="Birren B.W."/>
            <person name="Borodovsky M."/>
            <person name="Burns C."/>
            <person name="Canback B."/>
            <person name="Casselton L.A."/>
            <person name="Cheng C.K."/>
            <person name="Deng J."/>
            <person name="Dietrich F.S."/>
            <person name="Fargo D.C."/>
            <person name="Farman M.L."/>
            <person name="Gathman A.C."/>
            <person name="Goldberg J."/>
            <person name="Guigo R."/>
            <person name="Hoegger P.J."/>
            <person name="Hooker J.B."/>
            <person name="Huggins A."/>
            <person name="James T.Y."/>
            <person name="Kamada T."/>
            <person name="Kilaru S."/>
            <person name="Kodira C."/>
            <person name="Kues U."/>
            <person name="Kupfer D."/>
            <person name="Kwan H.S."/>
            <person name="Lomsadze A."/>
            <person name="Li W."/>
            <person name="Lilly W.W."/>
            <person name="Ma L.J."/>
            <person name="Mackey A.J."/>
            <person name="Manning G."/>
            <person name="Martin F."/>
            <person name="Muraguchi H."/>
            <person name="Natvig D.O."/>
            <person name="Palmerini H."/>
            <person name="Ramesh M.A."/>
            <person name="Rehmeyer C.J."/>
            <person name="Roe B.A."/>
            <person name="Shenoy N."/>
            <person name="Stanke M."/>
            <person name="Ter-Hovhannisyan V."/>
            <person name="Tunlid A."/>
            <person name="Velagapudi R."/>
            <person name="Vision T.J."/>
            <person name="Zeng Q."/>
            <person name="Zolan M.E."/>
            <person name="Pukkila P.J."/>
        </authorList>
    </citation>
    <scope>NUCLEOTIDE SEQUENCE [LARGE SCALE GENOMIC DNA]</scope>
    <source>
        <strain evidence="3">Okayama-7 / 130 / ATCC MYA-4618 / FGSC 9003</strain>
    </source>
</reference>
<evidence type="ECO:0000256" key="1">
    <source>
        <dbReference type="SAM" id="MobiDB-lite"/>
    </source>
</evidence>
<dbReference type="KEGG" id="cci:CC1G_14110"/>
<dbReference type="VEuPathDB" id="FungiDB:CC1G_14110"/>
<name>D6RLJ1_COPC7</name>
<gene>
    <name evidence="2" type="ORF">CC1G_14110</name>
</gene>
<keyword evidence="3" id="KW-1185">Reference proteome</keyword>
<sequence length="791" mass="90949">MSNARGTKRLQASGHASEPPRKIQRSTRIKTEHEERTTNLLQDERAANSEEPSKSSQTRSPATPKTRTSRKKTKVVPKKEEEAPVLVTAPDNVEEEEAADDSDYVDESESNAEARTPRKRGATSQNSSPRKKSATPKKKKGREKTPVVRPVFVLEVRPMCLTEGMSKPLDSLTPKELLALAKKDHQLAETLSSTAGVAIWSKARSNVKPRPVPDPPRYCSEEKWAQLLFDERLCQGCSQRKSTEAELFLEFPTRLCARCREETLIKKQEITNLNEVDKLDDWFTGKLLNRHESKEKTNRLRYWKREADEVSTRLLSYTAGLIRRDPNVRAEFEAYKTQRRSFVDHMKRNLWNRKSWYDQYKAHEKTNMEERRRARLSAIRARFKQLGYTDDDVSVFTEDHKDIKTEWEKLEVRLGPTACLARKKRLLNSRYDEFKAALVAEKRPVGLHFYPTLSELLQHQPLKDLIDAAREDFDNRLAKATNFASFARLVDACILQKRGALENQIRGAFTAPLGVDVSKLAARVFTCNNPGHVKPVRRPLIGMDMAATHRCSYLGREVARNARRPQYSIPPEACPSLALNVRASDIASQIIDEAGLSPLTATVAQMNALDKRFTCNACLKTETFKQENGHKYKPFLGAYTWRSAIHHAMTKHPKYFNSDPWNSLQFTVITDPVKLQAAKTKLYRSVSWFCNHCTEFNDGYAAREDEAMSHLQTMHGIKDPALKDDLFQDDELSLFYEAPVFIRMLEDPPRRRYPELFVSWYSFFHLDGRREDEDDFQEYGCMICRFLGLPH</sequence>
<dbReference type="RefSeq" id="XP_002911577.1">
    <property type="nucleotide sequence ID" value="XM_002911531.1"/>
</dbReference>
<comment type="caution">
    <text evidence="2">The sequence shown here is derived from an EMBL/GenBank/DDBJ whole genome shotgun (WGS) entry which is preliminary data.</text>
</comment>
<evidence type="ECO:0000313" key="2">
    <source>
        <dbReference type="EMBL" id="EFI28083.1"/>
    </source>
</evidence>
<feature type="region of interest" description="Disordered" evidence="1">
    <location>
        <begin position="1"/>
        <end position="145"/>
    </location>
</feature>
<evidence type="ECO:0000313" key="3">
    <source>
        <dbReference type="Proteomes" id="UP000001861"/>
    </source>
</evidence>
<dbReference type="OrthoDB" id="2322499at2759"/>
<accession>D6RLJ1</accession>
<protein>
    <submittedName>
        <fullName evidence="2">Uncharacterized protein</fullName>
    </submittedName>
</protein>
<dbReference type="Proteomes" id="UP000001861">
    <property type="component" value="Unassembled WGS sequence"/>
</dbReference>
<feature type="compositionally biased region" description="Basic residues" evidence="1">
    <location>
        <begin position="67"/>
        <end position="76"/>
    </location>
</feature>
<organism evidence="2 3">
    <name type="scientific">Coprinopsis cinerea (strain Okayama-7 / 130 / ATCC MYA-4618 / FGSC 9003)</name>
    <name type="common">Inky cap fungus</name>
    <name type="synonym">Hormographiella aspergillata</name>
    <dbReference type="NCBI Taxonomy" id="240176"/>
    <lineage>
        <taxon>Eukaryota</taxon>
        <taxon>Fungi</taxon>
        <taxon>Dikarya</taxon>
        <taxon>Basidiomycota</taxon>
        <taxon>Agaricomycotina</taxon>
        <taxon>Agaricomycetes</taxon>
        <taxon>Agaricomycetidae</taxon>
        <taxon>Agaricales</taxon>
        <taxon>Agaricineae</taxon>
        <taxon>Psathyrellaceae</taxon>
        <taxon>Coprinopsis</taxon>
    </lineage>
</organism>
<dbReference type="AlphaFoldDB" id="D6RLJ1"/>
<dbReference type="GeneID" id="9378842"/>